<keyword evidence="1" id="KW-0812">Transmembrane</keyword>
<evidence type="ECO:0000313" key="3">
    <source>
        <dbReference type="Proteomes" id="UP000252255"/>
    </source>
</evidence>
<dbReference type="EMBL" id="JPWI01000016">
    <property type="protein sequence ID" value="RCK42998.1"/>
    <property type="molecule type" value="Genomic_DNA"/>
</dbReference>
<evidence type="ECO:0000313" key="2">
    <source>
        <dbReference type="EMBL" id="RCK42998.1"/>
    </source>
</evidence>
<evidence type="ECO:0000256" key="1">
    <source>
        <dbReference type="SAM" id="Phobius"/>
    </source>
</evidence>
<dbReference type="AlphaFoldDB" id="A0A367WNP7"/>
<sequence>MHGILLLILVGLICLRRTRRFAFAGLLFATIASLLITIIPVGALLPITLEARFEKADLNGSEFAGVITLSGSIDPNSYLQRGDVQFLSAPDRIFTMLRMATKYPDKSCDLHGQRRSAK</sequence>
<gene>
    <name evidence="2" type="ORF">TH30_20030</name>
</gene>
<dbReference type="Proteomes" id="UP000252255">
    <property type="component" value="Unassembled WGS sequence"/>
</dbReference>
<reference evidence="2 3" key="1">
    <citation type="submission" date="2014-07" db="EMBL/GenBank/DDBJ databases">
        <title>Draft genome sequence of Thalassospira profundimaris PR54-5.</title>
        <authorList>
            <person name="Lai Q."/>
            <person name="Shao Z."/>
        </authorList>
    </citation>
    <scope>NUCLEOTIDE SEQUENCE [LARGE SCALE GENOMIC DNA]</scope>
    <source>
        <strain evidence="2 3">PR54-5</strain>
    </source>
</reference>
<comment type="caution">
    <text evidence="2">The sequence shown here is derived from an EMBL/GenBank/DDBJ whole genome shotgun (WGS) entry which is preliminary data.</text>
</comment>
<feature type="transmembrane region" description="Helical" evidence="1">
    <location>
        <begin position="30"/>
        <end position="49"/>
    </location>
</feature>
<name>A0A367WNP7_9PROT</name>
<keyword evidence="1" id="KW-1133">Transmembrane helix</keyword>
<accession>A0A367WNP7</accession>
<protein>
    <submittedName>
        <fullName evidence="2">Uncharacterized protein</fullName>
    </submittedName>
</protein>
<proteinExistence type="predicted"/>
<organism evidence="2 3">
    <name type="scientific">Thalassospira profundimaris</name>
    <dbReference type="NCBI Taxonomy" id="502049"/>
    <lineage>
        <taxon>Bacteria</taxon>
        <taxon>Pseudomonadati</taxon>
        <taxon>Pseudomonadota</taxon>
        <taxon>Alphaproteobacteria</taxon>
        <taxon>Rhodospirillales</taxon>
        <taxon>Thalassospiraceae</taxon>
        <taxon>Thalassospira</taxon>
    </lineage>
</organism>
<keyword evidence="1" id="KW-0472">Membrane</keyword>